<accession>A0A0N0GWI8</accession>
<dbReference type="PATRIC" id="fig|66876.3.peg.6874"/>
<dbReference type="EMBL" id="LGKG01000165">
    <property type="protein sequence ID" value="KPC60112.1"/>
    <property type="molecule type" value="Genomic_DNA"/>
</dbReference>
<protein>
    <submittedName>
        <fullName evidence="1">Uncharacterized protein</fullName>
    </submittedName>
</protein>
<proteinExistence type="predicted"/>
<gene>
    <name evidence="1" type="ORF">ADL29_31170</name>
</gene>
<name>A0A0N0GWI8_9ACTN</name>
<comment type="caution">
    <text evidence="1">The sequence shown here is derived from an EMBL/GenBank/DDBJ whole genome shotgun (WGS) entry which is preliminary data.</text>
</comment>
<sequence length="75" mass="8095">MLDVLDVLDVPDVLDVFGMFDIGLCVTTWRPLGHVRGVFPQALDGPLPDLDSVAHHALQCAMNNAMIPISARGAR</sequence>
<evidence type="ECO:0000313" key="1">
    <source>
        <dbReference type="EMBL" id="KPC60112.1"/>
    </source>
</evidence>
<dbReference type="Proteomes" id="UP000037982">
    <property type="component" value="Unassembled WGS sequence"/>
</dbReference>
<organism evidence="1 2">
    <name type="scientific">Streptomyces chattanoogensis</name>
    <dbReference type="NCBI Taxonomy" id="66876"/>
    <lineage>
        <taxon>Bacteria</taxon>
        <taxon>Bacillati</taxon>
        <taxon>Actinomycetota</taxon>
        <taxon>Actinomycetes</taxon>
        <taxon>Kitasatosporales</taxon>
        <taxon>Streptomycetaceae</taxon>
        <taxon>Streptomyces</taxon>
    </lineage>
</organism>
<reference evidence="2" key="1">
    <citation type="submission" date="2015-07" db="EMBL/GenBank/DDBJ databases">
        <authorList>
            <person name="Ju K.-S."/>
            <person name="Doroghazi J.R."/>
            <person name="Metcalf W.W."/>
        </authorList>
    </citation>
    <scope>NUCLEOTIDE SEQUENCE [LARGE SCALE GENOMIC DNA]</scope>
    <source>
        <strain evidence="2">NRRL ISP-5002</strain>
    </source>
</reference>
<evidence type="ECO:0000313" key="2">
    <source>
        <dbReference type="Proteomes" id="UP000037982"/>
    </source>
</evidence>
<dbReference type="AlphaFoldDB" id="A0A0N0GWI8"/>
<keyword evidence="2" id="KW-1185">Reference proteome</keyword>